<evidence type="ECO:0000259" key="7">
    <source>
        <dbReference type="PROSITE" id="PS51007"/>
    </source>
</evidence>
<sequence>MTRLFATLALLVTCGPTFATEKELPVAGKSSGSTEQISQAEKGYKALTQTAFIPAFWTQNAIPNAWKQWGVTEKPANYTAAVLERYGLHTAPYPNDGLPMGLRKASRVLSTGVGIDCMLCHAGSIDGKSTVGLGNTSLDVQTLFEDLAKVDGLSGNLPFTFSNVRGTSEAGGFGVYLLGFRNPDLTMRTPRKELGLRDDLCEDVPAWWLMKKKKTIYHTGATDSRSVRTLMQFMMHPLTMPKDFEKHEPAFRDIQQYLINLEPPKYPYPVDEPKAAKGKVLFNQNCAACHGTYGEKWTYPNKVIPLDEIGTDPTRHKGIDVAYGKEYSASWFGKEKNGWFVGGLPLRATAGYQAPPLDGIWATAPYFHNGSVPTLDGVLSSKARPKRYTRSFKTDEAAYDKVKVGWKVTELRDPPSEKLSPHEARKIYDTSKPGRSSAGHIYGDDLTAEQRAQVIEYLKTL</sequence>
<keyword evidence="6" id="KW-0732">Signal</keyword>
<protein>
    <submittedName>
        <fullName evidence="8">C-type cytochrome</fullName>
    </submittedName>
</protein>
<feature type="region of interest" description="Disordered" evidence="5">
    <location>
        <begin position="412"/>
        <end position="443"/>
    </location>
</feature>
<dbReference type="Pfam" id="PF21419">
    <property type="entry name" value="RoxA-like_Cyt-c"/>
    <property type="match status" value="1"/>
</dbReference>
<feature type="compositionally biased region" description="Basic and acidic residues" evidence="5">
    <location>
        <begin position="412"/>
        <end position="429"/>
    </location>
</feature>
<evidence type="ECO:0000256" key="1">
    <source>
        <dbReference type="ARBA" id="ARBA00022617"/>
    </source>
</evidence>
<dbReference type="PROSITE" id="PS51007">
    <property type="entry name" value="CYTC"/>
    <property type="match status" value="1"/>
</dbReference>
<reference evidence="8 9" key="1">
    <citation type="submission" date="2021-04" db="EMBL/GenBank/DDBJ databases">
        <authorList>
            <person name="Ivanova A."/>
        </authorList>
    </citation>
    <scope>NUCLEOTIDE SEQUENCE [LARGE SCALE GENOMIC DNA]</scope>
    <source>
        <strain evidence="8 9">G18</strain>
    </source>
</reference>
<dbReference type="SUPFAM" id="SSF46626">
    <property type="entry name" value="Cytochrome c"/>
    <property type="match status" value="1"/>
</dbReference>
<dbReference type="Pfam" id="PF00034">
    <property type="entry name" value="Cytochrom_C"/>
    <property type="match status" value="1"/>
</dbReference>
<evidence type="ECO:0000313" key="9">
    <source>
        <dbReference type="Proteomes" id="UP000676565"/>
    </source>
</evidence>
<dbReference type="InterPro" id="IPR009056">
    <property type="entry name" value="Cyt_c-like_dom"/>
</dbReference>
<dbReference type="EMBL" id="JAGKQQ010000002">
    <property type="protein sequence ID" value="MBP3961057.1"/>
    <property type="molecule type" value="Genomic_DNA"/>
</dbReference>
<evidence type="ECO:0000256" key="5">
    <source>
        <dbReference type="SAM" id="MobiDB-lite"/>
    </source>
</evidence>
<proteinExistence type="predicted"/>
<evidence type="ECO:0000256" key="6">
    <source>
        <dbReference type="SAM" id="SignalP"/>
    </source>
</evidence>
<dbReference type="RefSeq" id="WP_210663674.1">
    <property type="nucleotide sequence ID" value="NZ_JAGKQQ010000002.1"/>
</dbReference>
<dbReference type="PANTHER" id="PTHR30600:SF9">
    <property type="entry name" value="BLR7738 PROTEIN"/>
    <property type="match status" value="1"/>
</dbReference>
<feature type="chain" id="PRO_5045089034" evidence="6">
    <location>
        <begin position="20"/>
        <end position="461"/>
    </location>
</feature>
<feature type="domain" description="Cytochrome c" evidence="7">
    <location>
        <begin position="273"/>
        <end position="461"/>
    </location>
</feature>
<evidence type="ECO:0000256" key="2">
    <source>
        <dbReference type="ARBA" id="ARBA00022723"/>
    </source>
</evidence>
<organism evidence="8 9">
    <name type="scientific">Gemmata palustris</name>
    <dbReference type="NCBI Taxonomy" id="2822762"/>
    <lineage>
        <taxon>Bacteria</taxon>
        <taxon>Pseudomonadati</taxon>
        <taxon>Planctomycetota</taxon>
        <taxon>Planctomycetia</taxon>
        <taxon>Gemmatales</taxon>
        <taxon>Gemmataceae</taxon>
        <taxon>Gemmata</taxon>
    </lineage>
</organism>
<keyword evidence="9" id="KW-1185">Reference proteome</keyword>
<accession>A0ABS5C4Z7</accession>
<gene>
    <name evidence="8" type="ORF">J8F10_38035</name>
</gene>
<keyword evidence="3 4" id="KW-0408">Iron</keyword>
<dbReference type="InterPro" id="IPR036909">
    <property type="entry name" value="Cyt_c-like_dom_sf"/>
</dbReference>
<evidence type="ECO:0000313" key="8">
    <source>
        <dbReference type="EMBL" id="MBP3961057.1"/>
    </source>
</evidence>
<name>A0ABS5C4Z7_9BACT</name>
<comment type="caution">
    <text evidence="8">The sequence shown here is derived from an EMBL/GenBank/DDBJ whole genome shotgun (WGS) entry which is preliminary data.</text>
</comment>
<dbReference type="Gene3D" id="1.10.760.10">
    <property type="entry name" value="Cytochrome c-like domain"/>
    <property type="match status" value="1"/>
</dbReference>
<dbReference type="InterPro" id="IPR051395">
    <property type="entry name" value="Cytochrome_c_Peroxidase/MauG"/>
</dbReference>
<dbReference type="PANTHER" id="PTHR30600">
    <property type="entry name" value="CYTOCHROME C PEROXIDASE-RELATED"/>
    <property type="match status" value="1"/>
</dbReference>
<keyword evidence="2 4" id="KW-0479">Metal-binding</keyword>
<keyword evidence="1 4" id="KW-0349">Heme</keyword>
<dbReference type="Proteomes" id="UP000676565">
    <property type="component" value="Unassembled WGS sequence"/>
</dbReference>
<feature type="signal peptide" evidence="6">
    <location>
        <begin position="1"/>
        <end position="19"/>
    </location>
</feature>
<evidence type="ECO:0000256" key="3">
    <source>
        <dbReference type="ARBA" id="ARBA00023004"/>
    </source>
</evidence>
<evidence type="ECO:0000256" key="4">
    <source>
        <dbReference type="PROSITE-ProRule" id="PRU00433"/>
    </source>
</evidence>